<evidence type="ECO:0000313" key="1">
    <source>
        <dbReference type="EMBL" id="CAB5503606.1"/>
    </source>
</evidence>
<dbReference type="AlphaFoldDB" id="A0A8H8XFF0"/>
<comment type="caution">
    <text evidence="1">The sequence shown here is derived from an EMBL/GenBank/DDBJ whole genome shotgun (WGS) entry which is preliminary data.</text>
</comment>
<dbReference type="EMBL" id="CAESAQ020000078">
    <property type="protein sequence ID" value="CAB5503606.1"/>
    <property type="molecule type" value="Genomic_DNA"/>
</dbReference>
<organism evidence="1 2">
    <name type="scientific">Bathymodiolus thermophilus thioautotrophic gill symbiont</name>
    <dbReference type="NCBI Taxonomy" id="2360"/>
    <lineage>
        <taxon>Bacteria</taxon>
        <taxon>Pseudomonadati</taxon>
        <taxon>Pseudomonadota</taxon>
        <taxon>Gammaproteobacteria</taxon>
        <taxon>sulfur-oxidizing symbionts</taxon>
    </lineage>
</organism>
<sequence length="112" mass="12733">MNNDKIREVYQKIIEVSNQFLIDCNYSSISLLENRDPNIEAIVKDLNMFSAILKKLASDNAENLAMSNRIEYYVMIMRNIALAISEKNEDALTEAIKLLDSLGVVDLHKHGC</sequence>
<gene>
    <name evidence="1" type="ORF">THERMOS_1803</name>
</gene>
<protein>
    <submittedName>
        <fullName evidence="1">Uncharacterized protein</fullName>
    </submittedName>
</protein>
<proteinExistence type="predicted"/>
<name>A0A8H8XFF0_9GAMM</name>
<evidence type="ECO:0000313" key="2">
    <source>
        <dbReference type="Proteomes" id="UP000643672"/>
    </source>
</evidence>
<keyword evidence="2" id="KW-1185">Reference proteome</keyword>
<accession>A0A8H8XFF0</accession>
<reference evidence="1 2" key="1">
    <citation type="submission" date="2020-05" db="EMBL/GenBank/DDBJ databases">
        <authorList>
            <person name="Petersen J."/>
            <person name="Sayavedra L."/>
        </authorList>
    </citation>
    <scope>NUCLEOTIDE SEQUENCE [LARGE SCALE GENOMIC DNA]</scope>
    <source>
        <strain evidence="1">B thermophilus SOXS</strain>
    </source>
</reference>
<dbReference type="RefSeq" id="WP_139458582.1">
    <property type="nucleotide sequence ID" value="NZ_CAESAQ020000078.1"/>
</dbReference>
<dbReference type="Proteomes" id="UP000643672">
    <property type="component" value="Unassembled WGS sequence"/>
</dbReference>